<keyword evidence="4" id="KW-1185">Reference proteome</keyword>
<evidence type="ECO:0008006" key="5">
    <source>
        <dbReference type="Google" id="ProtNLM"/>
    </source>
</evidence>
<feature type="region of interest" description="Disordered" evidence="1">
    <location>
        <begin position="30"/>
        <end position="52"/>
    </location>
</feature>
<evidence type="ECO:0000256" key="1">
    <source>
        <dbReference type="SAM" id="MobiDB-lite"/>
    </source>
</evidence>
<dbReference type="KEGG" id="otk:C6570_06000"/>
<evidence type="ECO:0000313" key="3">
    <source>
        <dbReference type="EMBL" id="AVO33852.1"/>
    </source>
</evidence>
<feature type="compositionally biased region" description="Basic and acidic residues" evidence="1">
    <location>
        <begin position="30"/>
        <end position="40"/>
    </location>
</feature>
<dbReference type="EMBL" id="CP027666">
    <property type="protein sequence ID" value="AVO33852.1"/>
    <property type="molecule type" value="Genomic_DNA"/>
</dbReference>
<organism evidence="3 4">
    <name type="scientific">Ottowia oryzae</name>
    <dbReference type="NCBI Taxonomy" id="2109914"/>
    <lineage>
        <taxon>Bacteria</taxon>
        <taxon>Pseudomonadati</taxon>
        <taxon>Pseudomonadota</taxon>
        <taxon>Betaproteobacteria</taxon>
        <taxon>Burkholderiales</taxon>
        <taxon>Comamonadaceae</taxon>
        <taxon>Ottowia</taxon>
    </lineage>
</organism>
<sequence>MKKMFAVLALGSAFTLPVLAQMTPAETNMDKSAARMEARNARGAQLTTVTPEQARHNELQRCANLPAFYKVDCENRVNGKNSEASGSVLGGGVIRETVTTMPKAELDAEIKQIQPLNLPAQPHHK</sequence>
<evidence type="ECO:0000256" key="2">
    <source>
        <dbReference type="SAM" id="SignalP"/>
    </source>
</evidence>
<dbReference type="RefSeq" id="WP_106702408.1">
    <property type="nucleotide sequence ID" value="NZ_CP027666.1"/>
</dbReference>
<dbReference type="Proteomes" id="UP000239709">
    <property type="component" value="Chromosome"/>
</dbReference>
<feature type="signal peptide" evidence="2">
    <location>
        <begin position="1"/>
        <end position="20"/>
    </location>
</feature>
<dbReference type="OrthoDB" id="8780961at2"/>
<gene>
    <name evidence="3" type="ORF">C6570_06000</name>
</gene>
<feature type="chain" id="PRO_5015566078" description="DUF4148 domain-containing protein" evidence="2">
    <location>
        <begin position="21"/>
        <end position="125"/>
    </location>
</feature>
<keyword evidence="2" id="KW-0732">Signal</keyword>
<reference evidence="3 4" key="1">
    <citation type="submission" date="2018-03" db="EMBL/GenBank/DDBJ databases">
        <title>Genome sequencing of Ottowia sp.</title>
        <authorList>
            <person name="Kim S.-J."/>
            <person name="Heo J."/>
            <person name="Kwon S.-W."/>
        </authorList>
    </citation>
    <scope>NUCLEOTIDE SEQUENCE [LARGE SCALE GENOMIC DNA]</scope>
    <source>
        <strain evidence="3 4">KADR8-3</strain>
    </source>
</reference>
<name>A0A2S0MD76_9BURK</name>
<proteinExistence type="predicted"/>
<protein>
    <recommendedName>
        <fullName evidence="5">DUF4148 domain-containing protein</fullName>
    </recommendedName>
</protein>
<accession>A0A2S0MD76</accession>
<dbReference type="AlphaFoldDB" id="A0A2S0MD76"/>
<evidence type="ECO:0000313" key="4">
    <source>
        <dbReference type="Proteomes" id="UP000239709"/>
    </source>
</evidence>